<dbReference type="EMBL" id="MU394307">
    <property type="protein sequence ID" value="KAI6087458.1"/>
    <property type="molecule type" value="Genomic_DNA"/>
</dbReference>
<keyword evidence="2" id="KW-1185">Reference proteome</keyword>
<accession>A0ACC0D4E3</accession>
<dbReference type="Proteomes" id="UP001497680">
    <property type="component" value="Unassembled WGS sequence"/>
</dbReference>
<organism evidence="1 2">
    <name type="scientific">Hypoxylon rubiginosum</name>
    <dbReference type="NCBI Taxonomy" id="110542"/>
    <lineage>
        <taxon>Eukaryota</taxon>
        <taxon>Fungi</taxon>
        <taxon>Dikarya</taxon>
        <taxon>Ascomycota</taxon>
        <taxon>Pezizomycotina</taxon>
        <taxon>Sordariomycetes</taxon>
        <taxon>Xylariomycetidae</taxon>
        <taxon>Xylariales</taxon>
        <taxon>Hypoxylaceae</taxon>
        <taxon>Hypoxylon</taxon>
    </lineage>
</organism>
<evidence type="ECO:0000313" key="1">
    <source>
        <dbReference type="EMBL" id="KAI6087458.1"/>
    </source>
</evidence>
<evidence type="ECO:0000313" key="2">
    <source>
        <dbReference type="Proteomes" id="UP001497680"/>
    </source>
</evidence>
<comment type="caution">
    <text evidence="1">The sequence shown here is derived from an EMBL/GenBank/DDBJ whole genome shotgun (WGS) entry which is preliminary data.</text>
</comment>
<sequence>MAPILLLDFPLELIEGIVSAEYTDPSEYNGRPSDTLAYRRRVLLIRDLNSLTRVCRALYNIVNPMLYMFNRDFQGFSLLPKVIGKDNTHTLEAVKRLQLDLHYFDRIRNNCLLDVSFGLNSPNSFEWLIENGVGSFETWYETTVVREPFGVVATRSKLRKAIESKFEGIATVLLKRGATLFFMTRRDGSAYLDERDSNVRVEDLKLTTALHLAASNDMPGVVKHLVENVKLPVDLRNSDDATPLYSVIRSFERFMEENRNRPVRTVKQLIDYGADVNVSVCGRHPLATSIFMGNFAHADILLNAGAKVKADDGASYPVHTCASVWLDDPLRRPYQLWMLCRLVDAGGDLEERNERGHTPLQQAILRIGFDKKLTVIRQLLAMGASTKGLLDFLVKEHEDVSIRRIAAILVEIGIRIDQPLTSKPHTFIEWVALRKSRHLVDYLITIATPATLHQDHLNDVLAKCITRRRFPICDILIRHGAVLKDTELAFTTAWDLIEKSLGQYEMGSKERWLNMILNMGIPQEKVTCLLTQALELQDEISANHLLCRLGTSIPNPNPEWLHLASKWGVIYIMQNVLKVTKDVNVLSKESKTPLAESLTPGAKGTIIARLLLHNGVNPFSPTKSPLFPKETDWKIVKNSPGVSAFEIAIRNDKFLPIVKEMWLKSPPDTRPELDDFIACVPSECPKIARWLEKTKNSTDHEARPTDFLTRDAVKYNLDNKQDWEDKFCRVEGTYWRVGLPEYYSDSGDFVTESSSEGSSSDDDDLVVDTTN</sequence>
<reference evidence="1 2" key="1">
    <citation type="journal article" date="2022" name="New Phytol.">
        <title>Ecological generalism drives hyperdiversity of secondary metabolite gene clusters in xylarialean endophytes.</title>
        <authorList>
            <person name="Franco M.E.E."/>
            <person name="Wisecaver J.H."/>
            <person name="Arnold A.E."/>
            <person name="Ju Y.M."/>
            <person name="Slot J.C."/>
            <person name="Ahrendt S."/>
            <person name="Moore L.P."/>
            <person name="Eastman K.E."/>
            <person name="Scott K."/>
            <person name="Konkel Z."/>
            <person name="Mondo S.J."/>
            <person name="Kuo A."/>
            <person name="Hayes R.D."/>
            <person name="Haridas S."/>
            <person name="Andreopoulos B."/>
            <person name="Riley R."/>
            <person name="LaButti K."/>
            <person name="Pangilinan J."/>
            <person name="Lipzen A."/>
            <person name="Amirebrahimi M."/>
            <person name="Yan J."/>
            <person name="Adam C."/>
            <person name="Keymanesh K."/>
            <person name="Ng V."/>
            <person name="Louie K."/>
            <person name="Northen T."/>
            <person name="Drula E."/>
            <person name="Henrissat B."/>
            <person name="Hsieh H.M."/>
            <person name="Youens-Clark K."/>
            <person name="Lutzoni F."/>
            <person name="Miadlikowska J."/>
            <person name="Eastwood D.C."/>
            <person name="Hamelin R.C."/>
            <person name="Grigoriev I.V."/>
            <person name="U'Ren J.M."/>
        </authorList>
    </citation>
    <scope>NUCLEOTIDE SEQUENCE [LARGE SCALE GENOMIC DNA]</scope>
    <source>
        <strain evidence="1 2">ER1909</strain>
    </source>
</reference>
<gene>
    <name evidence="1" type="ORF">F4821DRAFT_258815</name>
</gene>
<proteinExistence type="predicted"/>
<protein>
    <submittedName>
        <fullName evidence="1">Ankyrin repeat-containing domain protein</fullName>
    </submittedName>
</protein>
<name>A0ACC0D4E3_9PEZI</name>